<organism evidence="2 3">
    <name type="scientific">Rhynchophorus ferrugineus</name>
    <name type="common">Red palm weevil</name>
    <name type="synonym">Curculio ferrugineus</name>
    <dbReference type="NCBI Taxonomy" id="354439"/>
    <lineage>
        <taxon>Eukaryota</taxon>
        <taxon>Metazoa</taxon>
        <taxon>Ecdysozoa</taxon>
        <taxon>Arthropoda</taxon>
        <taxon>Hexapoda</taxon>
        <taxon>Insecta</taxon>
        <taxon>Pterygota</taxon>
        <taxon>Neoptera</taxon>
        <taxon>Endopterygota</taxon>
        <taxon>Coleoptera</taxon>
        <taxon>Polyphaga</taxon>
        <taxon>Cucujiformia</taxon>
        <taxon>Curculionidae</taxon>
        <taxon>Dryophthorinae</taxon>
        <taxon>Rhynchophorus</taxon>
    </lineage>
</organism>
<reference evidence="2" key="1">
    <citation type="submission" date="2020-08" db="EMBL/GenBank/DDBJ databases">
        <title>Genome sequencing and assembly of the red palm weevil Rhynchophorus ferrugineus.</title>
        <authorList>
            <person name="Dias G.B."/>
            <person name="Bergman C.M."/>
            <person name="Manee M."/>
        </authorList>
    </citation>
    <scope>NUCLEOTIDE SEQUENCE</scope>
    <source>
        <strain evidence="2">AA-2017</strain>
        <tissue evidence="2">Whole larva</tissue>
    </source>
</reference>
<accession>A0A834I4W7</accession>
<dbReference type="Proteomes" id="UP000625711">
    <property type="component" value="Unassembled WGS sequence"/>
</dbReference>
<evidence type="ECO:0000256" key="1">
    <source>
        <dbReference type="SAM" id="MobiDB-lite"/>
    </source>
</evidence>
<proteinExistence type="predicted"/>
<comment type="caution">
    <text evidence="2">The sequence shown here is derived from an EMBL/GenBank/DDBJ whole genome shotgun (WGS) entry which is preliminary data.</text>
</comment>
<evidence type="ECO:0000313" key="2">
    <source>
        <dbReference type="EMBL" id="KAF7271435.1"/>
    </source>
</evidence>
<dbReference type="AlphaFoldDB" id="A0A834I4W7"/>
<feature type="region of interest" description="Disordered" evidence="1">
    <location>
        <begin position="135"/>
        <end position="162"/>
    </location>
</feature>
<protein>
    <submittedName>
        <fullName evidence="2">Uncharacterized protein</fullName>
    </submittedName>
</protein>
<evidence type="ECO:0000313" key="3">
    <source>
        <dbReference type="Proteomes" id="UP000625711"/>
    </source>
</evidence>
<dbReference type="EMBL" id="JAACXV010013966">
    <property type="protein sequence ID" value="KAF7271435.1"/>
    <property type="molecule type" value="Genomic_DNA"/>
</dbReference>
<gene>
    <name evidence="2" type="ORF">GWI33_015692</name>
</gene>
<name>A0A834I4W7_RHYFE</name>
<keyword evidence="3" id="KW-1185">Reference proteome</keyword>
<sequence>MLDTGSISFIFCPLVNKDTHKFRLFLLWLQPHKLETTGTGQRVSEWTTPAASRDATPRRRLLRYDLATDSQEFVVVSCETPPCDLPATIVPNLCFVPVSLYIVLSCPSIYPAWCTHNGRIAVPATRRWGAEGVRGTVKGTPLPHLPPGHRHRRRLTLPPSSTSRPARLLFKGGDVISSQILLLGFIGS</sequence>